<dbReference type="FunFam" id="2.130.10.10:FF:000361">
    <property type="entry name" value="Activating molecule in beclin-1-regulated autophagy"/>
    <property type="match status" value="1"/>
</dbReference>
<dbReference type="PROSITE" id="PS00678">
    <property type="entry name" value="WD_REPEATS_1"/>
    <property type="match status" value="1"/>
</dbReference>
<evidence type="ECO:0000256" key="5">
    <source>
        <dbReference type="ARBA" id="ARBA00022490"/>
    </source>
</evidence>
<dbReference type="GO" id="GO:0000045">
    <property type="term" value="P:autophagosome assembly"/>
    <property type="evidence" value="ECO:0007669"/>
    <property type="project" value="TreeGrafter"/>
</dbReference>
<feature type="compositionally biased region" description="Pro residues" evidence="17">
    <location>
        <begin position="342"/>
        <end position="353"/>
    </location>
</feature>
<evidence type="ECO:0000256" key="10">
    <source>
        <dbReference type="ARBA" id="ARBA00023006"/>
    </source>
</evidence>
<evidence type="ECO:0000313" key="19">
    <source>
        <dbReference type="Proteomes" id="UP001335648"/>
    </source>
</evidence>
<dbReference type="GO" id="GO:0043009">
    <property type="term" value="P:chordate embryonic development"/>
    <property type="evidence" value="ECO:0007669"/>
    <property type="project" value="UniProtKB-ARBA"/>
</dbReference>
<comment type="subunit">
    <text evidence="15">Component of the DCX(AMBRA1) E3 ubiquitin ligase complex.</text>
</comment>
<dbReference type="PROSITE" id="PS50082">
    <property type="entry name" value="WD_REPEATS_2"/>
    <property type="match status" value="1"/>
</dbReference>
<dbReference type="InterPro" id="IPR036322">
    <property type="entry name" value="WD40_repeat_dom_sf"/>
</dbReference>
<evidence type="ECO:0000256" key="9">
    <source>
        <dbReference type="ARBA" id="ARBA00022949"/>
    </source>
</evidence>
<comment type="similarity">
    <text evidence="14">Belongs to the WD repeat AMBRA1 family.</text>
</comment>
<gene>
    <name evidence="18" type="ORF">CesoFtcFv8_006875</name>
</gene>
<keyword evidence="11" id="KW-0206">Cytoskeleton</keyword>
<dbReference type="GO" id="GO:0080008">
    <property type="term" value="C:Cul4-RING E3 ubiquitin ligase complex"/>
    <property type="evidence" value="ECO:0007669"/>
    <property type="project" value="TreeGrafter"/>
</dbReference>
<dbReference type="PANTHER" id="PTHR22874:SF1">
    <property type="entry name" value="ACTIVATING MOLECULE IN BECN1-REGULATED AUTOPHAGY PROTEIN 1"/>
    <property type="match status" value="1"/>
</dbReference>
<comment type="subcellular location">
    <subcellularLocation>
        <location evidence="3">Cell junction</location>
        <location evidence="3">Focal adhesion</location>
    </subcellularLocation>
    <subcellularLocation>
        <location evidence="2">Cytoplasm</location>
        <location evidence="2">Cytoskeleton</location>
    </subcellularLocation>
    <subcellularLocation>
        <location evidence="4">Cytoplasmic vesicle</location>
        <location evidence="4">Autophagosome</location>
    </subcellularLocation>
    <subcellularLocation>
        <location evidence="1">Nucleus</location>
    </subcellularLocation>
</comment>
<evidence type="ECO:0000256" key="14">
    <source>
        <dbReference type="ARBA" id="ARBA00061691"/>
    </source>
</evidence>
<organism evidence="18 19">
    <name type="scientific">Champsocephalus esox</name>
    <name type="common">pike icefish</name>
    <dbReference type="NCBI Taxonomy" id="159716"/>
    <lineage>
        <taxon>Eukaryota</taxon>
        <taxon>Metazoa</taxon>
        <taxon>Chordata</taxon>
        <taxon>Craniata</taxon>
        <taxon>Vertebrata</taxon>
        <taxon>Euteleostomi</taxon>
        <taxon>Actinopterygii</taxon>
        <taxon>Neopterygii</taxon>
        <taxon>Teleostei</taxon>
        <taxon>Neoteleostei</taxon>
        <taxon>Acanthomorphata</taxon>
        <taxon>Eupercaria</taxon>
        <taxon>Perciformes</taxon>
        <taxon>Notothenioidei</taxon>
        <taxon>Channichthyidae</taxon>
        <taxon>Champsocephalus</taxon>
    </lineage>
</organism>
<feature type="compositionally biased region" description="Pro residues" evidence="17">
    <location>
        <begin position="394"/>
        <end position="404"/>
    </location>
</feature>
<evidence type="ECO:0000256" key="1">
    <source>
        <dbReference type="ARBA" id="ARBA00004123"/>
    </source>
</evidence>
<dbReference type="GO" id="GO:1990756">
    <property type="term" value="F:ubiquitin-like ligase-substrate adaptor activity"/>
    <property type="evidence" value="ECO:0007669"/>
    <property type="project" value="TreeGrafter"/>
</dbReference>
<evidence type="ECO:0000256" key="17">
    <source>
        <dbReference type="SAM" id="MobiDB-lite"/>
    </source>
</evidence>
<keyword evidence="12" id="KW-0539">Nucleus</keyword>
<name>A0AAN8CHF2_9TELE</name>
<proteinExistence type="inferred from homology"/>
<dbReference type="PANTHER" id="PTHR22874">
    <property type="entry name" value="ACTIVATING MOLECULE IN BECN1-REGULATED AUTOPHAGY PROTEIN 1"/>
    <property type="match status" value="1"/>
</dbReference>
<reference evidence="18 19" key="1">
    <citation type="journal article" date="2023" name="Mol. Biol. Evol.">
        <title>Genomics of Secondarily Temperate Adaptation in the Only Non-Antarctic Icefish.</title>
        <authorList>
            <person name="Rivera-Colon A.G."/>
            <person name="Rayamajhi N."/>
            <person name="Minhas B.F."/>
            <person name="Madrigal G."/>
            <person name="Bilyk K.T."/>
            <person name="Yoon V."/>
            <person name="Hune M."/>
            <person name="Gregory S."/>
            <person name="Cheng C.H.C."/>
            <person name="Catchen J.M."/>
        </authorList>
    </citation>
    <scope>NUCLEOTIDE SEQUENCE [LARGE SCALE GENOMIC DNA]</scope>
    <source>
        <strain evidence="18">JC2023a</strain>
    </source>
</reference>
<keyword evidence="10" id="KW-0072">Autophagy</keyword>
<evidence type="ECO:0000256" key="4">
    <source>
        <dbReference type="ARBA" id="ARBA00004419"/>
    </source>
</evidence>
<evidence type="ECO:0000256" key="2">
    <source>
        <dbReference type="ARBA" id="ARBA00004245"/>
    </source>
</evidence>
<accession>A0AAN8CHF2</accession>
<dbReference type="AlphaFoldDB" id="A0AAN8CHF2"/>
<evidence type="ECO:0000256" key="8">
    <source>
        <dbReference type="ARBA" id="ARBA00022786"/>
    </source>
</evidence>
<dbReference type="GO" id="GO:0048741">
    <property type="term" value="P:skeletal muscle fiber development"/>
    <property type="evidence" value="ECO:0007669"/>
    <property type="project" value="UniProtKB-ARBA"/>
</dbReference>
<dbReference type="SMART" id="SM00320">
    <property type="entry name" value="WD40"/>
    <property type="match status" value="3"/>
</dbReference>
<evidence type="ECO:0008006" key="20">
    <source>
        <dbReference type="Google" id="ProtNLM"/>
    </source>
</evidence>
<feature type="compositionally biased region" description="Polar residues" evidence="17">
    <location>
        <begin position="328"/>
        <end position="341"/>
    </location>
</feature>
<keyword evidence="6 16" id="KW-0853">WD repeat</keyword>
<keyword evidence="13" id="KW-0968">Cytoplasmic vesicle</keyword>
<evidence type="ECO:0000256" key="16">
    <source>
        <dbReference type="PROSITE-ProRule" id="PRU00221"/>
    </source>
</evidence>
<feature type="region of interest" description="Disordered" evidence="17">
    <location>
        <begin position="393"/>
        <end position="443"/>
    </location>
</feature>
<feature type="region of interest" description="Disordered" evidence="17">
    <location>
        <begin position="306"/>
        <end position="370"/>
    </location>
</feature>
<dbReference type="GO" id="GO:0000423">
    <property type="term" value="P:mitophagy"/>
    <property type="evidence" value="ECO:0007669"/>
    <property type="project" value="TreeGrafter"/>
</dbReference>
<comment type="caution">
    <text evidence="18">The sequence shown here is derived from an EMBL/GenBank/DDBJ whole genome shotgun (WGS) entry which is preliminary data.</text>
</comment>
<evidence type="ECO:0000256" key="7">
    <source>
        <dbReference type="ARBA" id="ARBA00022737"/>
    </source>
</evidence>
<protein>
    <recommendedName>
        <fullName evidence="20">Activating molecule in BECN1-regulated autophagy protein 1</fullName>
    </recommendedName>
</protein>
<dbReference type="InterPro" id="IPR019775">
    <property type="entry name" value="WD40_repeat_CS"/>
</dbReference>
<dbReference type="Pfam" id="PF00400">
    <property type="entry name" value="WD40"/>
    <property type="match status" value="1"/>
</dbReference>
<keyword evidence="7" id="KW-0677">Repeat</keyword>
<dbReference type="Proteomes" id="UP001335648">
    <property type="component" value="Unassembled WGS sequence"/>
</dbReference>
<evidence type="ECO:0000313" key="18">
    <source>
        <dbReference type="EMBL" id="KAK5901513.1"/>
    </source>
</evidence>
<dbReference type="InterPro" id="IPR015943">
    <property type="entry name" value="WD40/YVTN_repeat-like_dom_sf"/>
</dbReference>
<keyword evidence="9" id="KW-0965">Cell junction</keyword>
<keyword evidence="5" id="KW-0963">Cytoplasm</keyword>
<dbReference type="GO" id="GO:0031410">
    <property type="term" value="C:cytoplasmic vesicle"/>
    <property type="evidence" value="ECO:0007669"/>
    <property type="project" value="UniProtKB-KW"/>
</dbReference>
<dbReference type="GO" id="GO:0007626">
    <property type="term" value="P:locomotory behavior"/>
    <property type="evidence" value="ECO:0007669"/>
    <property type="project" value="UniProtKB-ARBA"/>
</dbReference>
<evidence type="ECO:0000256" key="11">
    <source>
        <dbReference type="ARBA" id="ARBA00023212"/>
    </source>
</evidence>
<sequence length="443" mass="48499">MASRQRSSVRILCSRERGSQSLSSQRLLQLVVEEKVRWMKWQSQKVELPDSPRSTFLLAFSPDRTLMASTHVNHNIYITEVKTGKCLHSLVGHRRTPWCVTFHPTIPGLVASGCLDGEVRIWDLHGGSESWFTESNVAIASLAFHPTAQLLLIATNNELHFWDWSRPEPFAVVKTGSDTERVRLVRFDPLGHNLLTAIVNPSNQQSEEDSEVPMDSVEMPHFRQRSFLPSQPVRRTPILHNFLHILSSRPPPGDQPRPLGDAITNSSVAETPSMPLFSERPPPPTGCTQHLGLMCLCSRCSINRPPPEAPPPSSFSSARTEPRPERSSAFTSVYYSAGSSLNPPPPPVEPPRNTPDWTRNLLSMREGGGGASPCCPLAPPPPPSACCRCSVSRTPPPRCTPLPPRGGGASPPRTQWAPAAGTTRSGTVPVETPPLSATFCNAT</sequence>
<dbReference type="InterPro" id="IPR001680">
    <property type="entry name" value="WD40_rpt"/>
</dbReference>
<evidence type="ECO:0000256" key="3">
    <source>
        <dbReference type="ARBA" id="ARBA00004246"/>
    </source>
</evidence>
<evidence type="ECO:0000256" key="13">
    <source>
        <dbReference type="ARBA" id="ARBA00023329"/>
    </source>
</evidence>
<feature type="region of interest" description="Disordered" evidence="17">
    <location>
        <begin position="248"/>
        <end position="267"/>
    </location>
</feature>
<dbReference type="Gene3D" id="2.130.10.10">
    <property type="entry name" value="YVTN repeat-like/Quinoprotein amine dehydrogenase"/>
    <property type="match status" value="1"/>
</dbReference>
<evidence type="ECO:0000256" key="12">
    <source>
        <dbReference type="ARBA" id="ARBA00023242"/>
    </source>
</evidence>
<keyword evidence="8" id="KW-0833">Ubl conjugation pathway</keyword>
<evidence type="ECO:0000256" key="6">
    <source>
        <dbReference type="ARBA" id="ARBA00022574"/>
    </source>
</evidence>
<dbReference type="GO" id="GO:0005776">
    <property type="term" value="C:autophagosome"/>
    <property type="evidence" value="ECO:0007669"/>
    <property type="project" value="UniProtKB-SubCell"/>
</dbReference>
<dbReference type="PROSITE" id="PS50294">
    <property type="entry name" value="WD_REPEATS_REGION"/>
    <property type="match status" value="1"/>
</dbReference>
<dbReference type="GO" id="GO:0005634">
    <property type="term" value="C:nucleus"/>
    <property type="evidence" value="ECO:0007669"/>
    <property type="project" value="UniProtKB-SubCell"/>
</dbReference>
<dbReference type="GO" id="GO:0005925">
    <property type="term" value="C:focal adhesion"/>
    <property type="evidence" value="ECO:0007669"/>
    <property type="project" value="UniProtKB-SubCell"/>
</dbReference>
<dbReference type="GO" id="GO:0008406">
    <property type="term" value="P:gonad development"/>
    <property type="evidence" value="ECO:0007669"/>
    <property type="project" value="UniProtKB-ARBA"/>
</dbReference>
<keyword evidence="19" id="KW-1185">Reference proteome</keyword>
<dbReference type="SUPFAM" id="SSF50978">
    <property type="entry name" value="WD40 repeat-like"/>
    <property type="match status" value="1"/>
</dbReference>
<dbReference type="InterPro" id="IPR052596">
    <property type="entry name" value="AMBRA1_autophagy"/>
</dbReference>
<evidence type="ECO:0000256" key="15">
    <source>
        <dbReference type="ARBA" id="ARBA00062236"/>
    </source>
</evidence>
<dbReference type="GO" id="GO:0005856">
    <property type="term" value="C:cytoskeleton"/>
    <property type="evidence" value="ECO:0007669"/>
    <property type="project" value="UniProtKB-SubCell"/>
</dbReference>
<feature type="repeat" description="WD" evidence="16">
    <location>
        <begin position="90"/>
        <end position="124"/>
    </location>
</feature>
<dbReference type="EMBL" id="JAULUE010002051">
    <property type="protein sequence ID" value="KAK5901513.1"/>
    <property type="molecule type" value="Genomic_DNA"/>
</dbReference>